<dbReference type="GO" id="GO:0045892">
    <property type="term" value="P:negative regulation of DNA-templated transcription"/>
    <property type="evidence" value="ECO:0007669"/>
    <property type="project" value="TreeGrafter"/>
</dbReference>
<dbReference type="Gene3D" id="1.10.10.10">
    <property type="entry name" value="Winged helix-like DNA-binding domain superfamily/Winged helix DNA-binding domain"/>
    <property type="match status" value="1"/>
</dbReference>
<dbReference type="SUPFAM" id="SSF55781">
    <property type="entry name" value="GAF domain-like"/>
    <property type="match status" value="1"/>
</dbReference>
<evidence type="ECO:0000313" key="5">
    <source>
        <dbReference type="Proteomes" id="UP000435649"/>
    </source>
</evidence>
<dbReference type="PROSITE" id="PS51077">
    <property type="entry name" value="HTH_ICLR"/>
    <property type="match status" value="1"/>
</dbReference>
<sequence length="249" mass="26762">MIKVLDKTFAILEAVVLNSPHPLRISVLAERFGINTGTCARIIRELSDAGYLIQVSRQDGYAAGPRALAFANAVSYKPALLEAARPVADGAARRFEASVLLAERQGGLRYILYHRNESPRLAIRLSELAFRDLFDTATGLMLAAFAPEEELPALLDSSGGERFRLLDPARGIREQLAEIREAKSVVFADPARGQGIAAFPVFRNGAFLATLGGSIPFDEYAERGAAFAEGLSRAASEISKAVSIINTAG</sequence>
<dbReference type="InterPro" id="IPR029016">
    <property type="entry name" value="GAF-like_dom_sf"/>
</dbReference>
<reference evidence="4 5" key="1">
    <citation type="submission" date="2019-08" db="EMBL/GenBank/DDBJ databases">
        <title>In-depth cultivation of the pig gut microbiome towards novel bacterial diversity and tailored functional studies.</title>
        <authorList>
            <person name="Wylensek D."/>
            <person name="Hitch T.C.A."/>
            <person name="Clavel T."/>
        </authorList>
    </citation>
    <scope>NUCLEOTIDE SEQUENCE [LARGE SCALE GENOMIC DNA]</scope>
    <source>
        <strain evidence="4 5">BBE-744-WT-12</strain>
    </source>
</reference>
<dbReference type="EMBL" id="VUNS01000003">
    <property type="protein sequence ID" value="MST96384.1"/>
    <property type="molecule type" value="Genomic_DNA"/>
</dbReference>
<dbReference type="Gene3D" id="3.30.450.40">
    <property type="match status" value="1"/>
</dbReference>
<dbReference type="InterPro" id="IPR005471">
    <property type="entry name" value="Tscrpt_reg_IclR_N"/>
</dbReference>
<comment type="caution">
    <text evidence="4">The sequence shown here is derived from an EMBL/GenBank/DDBJ whole genome shotgun (WGS) entry which is preliminary data.</text>
</comment>
<evidence type="ECO:0000313" key="4">
    <source>
        <dbReference type="EMBL" id="MST96384.1"/>
    </source>
</evidence>
<dbReference type="PANTHER" id="PTHR30136">
    <property type="entry name" value="HELIX-TURN-HELIX TRANSCRIPTIONAL REGULATOR, ICLR FAMILY"/>
    <property type="match status" value="1"/>
</dbReference>
<accession>A0A844G077</accession>
<evidence type="ECO:0000256" key="2">
    <source>
        <dbReference type="ARBA" id="ARBA00023163"/>
    </source>
</evidence>
<dbReference type="AlphaFoldDB" id="A0A844G077"/>
<name>A0A844G077_9BACT</name>
<dbReference type="Proteomes" id="UP000435649">
    <property type="component" value="Unassembled WGS sequence"/>
</dbReference>
<dbReference type="InterPro" id="IPR036390">
    <property type="entry name" value="WH_DNA-bd_sf"/>
</dbReference>
<keyword evidence="5" id="KW-1185">Reference proteome</keyword>
<dbReference type="InterPro" id="IPR050707">
    <property type="entry name" value="HTH_MetabolicPath_Reg"/>
</dbReference>
<proteinExistence type="predicted"/>
<dbReference type="SMART" id="SM00346">
    <property type="entry name" value="HTH_ICLR"/>
    <property type="match status" value="1"/>
</dbReference>
<organism evidence="4 5">
    <name type="scientific">Victivallis lenta</name>
    <dbReference type="NCBI Taxonomy" id="2606640"/>
    <lineage>
        <taxon>Bacteria</taxon>
        <taxon>Pseudomonadati</taxon>
        <taxon>Lentisphaerota</taxon>
        <taxon>Lentisphaeria</taxon>
        <taxon>Victivallales</taxon>
        <taxon>Victivallaceae</taxon>
        <taxon>Victivallis</taxon>
    </lineage>
</organism>
<evidence type="ECO:0000256" key="1">
    <source>
        <dbReference type="ARBA" id="ARBA00023015"/>
    </source>
</evidence>
<dbReference type="InterPro" id="IPR036388">
    <property type="entry name" value="WH-like_DNA-bd_sf"/>
</dbReference>
<dbReference type="GO" id="GO:0003677">
    <property type="term" value="F:DNA binding"/>
    <property type="evidence" value="ECO:0007669"/>
    <property type="project" value="InterPro"/>
</dbReference>
<gene>
    <name evidence="4" type="ORF">FYJ85_04900</name>
</gene>
<protein>
    <submittedName>
        <fullName evidence="4">Winged helix-turn-helix transcriptional regulator</fullName>
    </submittedName>
</protein>
<keyword evidence="2" id="KW-0804">Transcription</keyword>
<dbReference type="PANTHER" id="PTHR30136:SF35">
    <property type="entry name" value="HTH-TYPE TRANSCRIPTIONAL REGULATOR RV1719"/>
    <property type="match status" value="1"/>
</dbReference>
<dbReference type="GO" id="GO:0003700">
    <property type="term" value="F:DNA-binding transcription factor activity"/>
    <property type="evidence" value="ECO:0007669"/>
    <property type="project" value="TreeGrafter"/>
</dbReference>
<dbReference type="SUPFAM" id="SSF46785">
    <property type="entry name" value="Winged helix' DNA-binding domain"/>
    <property type="match status" value="1"/>
</dbReference>
<feature type="domain" description="HTH iclR-type" evidence="3">
    <location>
        <begin position="2"/>
        <end position="65"/>
    </location>
</feature>
<evidence type="ECO:0000259" key="3">
    <source>
        <dbReference type="PROSITE" id="PS51077"/>
    </source>
</evidence>
<dbReference type="RefSeq" id="WP_106053829.1">
    <property type="nucleotide sequence ID" value="NZ_VUNS01000003.1"/>
</dbReference>
<keyword evidence="1" id="KW-0805">Transcription regulation</keyword>
<dbReference type="Pfam" id="PF13412">
    <property type="entry name" value="HTH_24"/>
    <property type="match status" value="1"/>
</dbReference>